<dbReference type="RefSeq" id="XP_058312418.1">
    <property type="nucleotide sequence ID" value="XM_058450074.1"/>
</dbReference>
<evidence type="ECO:0000313" key="2">
    <source>
        <dbReference type="EMBL" id="KAJ5216605.1"/>
    </source>
</evidence>
<dbReference type="EMBL" id="JAPQKR010000005">
    <property type="protein sequence ID" value="KAJ5216605.1"/>
    <property type="molecule type" value="Genomic_DNA"/>
</dbReference>
<gene>
    <name evidence="2" type="ORF">N7498_003012</name>
</gene>
<reference evidence="2" key="1">
    <citation type="submission" date="2022-12" db="EMBL/GenBank/DDBJ databases">
        <authorList>
            <person name="Petersen C."/>
        </authorList>
    </citation>
    <scope>NUCLEOTIDE SEQUENCE</scope>
    <source>
        <strain evidence="2">IBT 15544</strain>
    </source>
</reference>
<dbReference type="Proteomes" id="UP001150904">
    <property type="component" value="Unassembled WGS sequence"/>
</dbReference>
<dbReference type="OrthoDB" id="4360612at2759"/>
<dbReference type="AlphaFoldDB" id="A0A9W9TCH7"/>
<accession>A0A9W9TCH7</accession>
<sequence length="200" mass="22644">MHFTNAMNPYLLITQEEEEMLRPTTIEELDGLMNELEKQKYPRTEVCIPTLVFQEPATPYPTTENDASKLTLSMPTPSVKVLIKPAQALTPTKSPFKPIQTPDKALRPKRTRTTPAPSPSNERKRGIPIPKSWETASSEDLLLFKLKENGGSWMDISAEWNRISGLEYAARTLSNRWNKITSTLGTPPEKVWDLDASMFL</sequence>
<protein>
    <recommendedName>
        <fullName evidence="4">Myb-like domain-containing protein</fullName>
    </recommendedName>
</protein>
<keyword evidence="3" id="KW-1185">Reference proteome</keyword>
<comment type="caution">
    <text evidence="2">The sequence shown here is derived from an EMBL/GenBank/DDBJ whole genome shotgun (WGS) entry which is preliminary data.</text>
</comment>
<name>A0A9W9TCH7_9EURO</name>
<organism evidence="2 3">
    <name type="scientific">Penicillium cinerascens</name>
    <dbReference type="NCBI Taxonomy" id="70096"/>
    <lineage>
        <taxon>Eukaryota</taxon>
        <taxon>Fungi</taxon>
        <taxon>Dikarya</taxon>
        <taxon>Ascomycota</taxon>
        <taxon>Pezizomycotina</taxon>
        <taxon>Eurotiomycetes</taxon>
        <taxon>Eurotiomycetidae</taxon>
        <taxon>Eurotiales</taxon>
        <taxon>Aspergillaceae</taxon>
        <taxon>Penicillium</taxon>
    </lineage>
</organism>
<evidence type="ECO:0000256" key="1">
    <source>
        <dbReference type="SAM" id="MobiDB-lite"/>
    </source>
</evidence>
<dbReference type="GeneID" id="83177375"/>
<reference evidence="2" key="2">
    <citation type="journal article" date="2023" name="IMA Fungus">
        <title>Comparative genomic study of the Penicillium genus elucidates a diverse pangenome and 15 lateral gene transfer events.</title>
        <authorList>
            <person name="Petersen C."/>
            <person name="Sorensen T."/>
            <person name="Nielsen M.R."/>
            <person name="Sondergaard T.E."/>
            <person name="Sorensen J.L."/>
            <person name="Fitzpatrick D.A."/>
            <person name="Frisvad J.C."/>
            <person name="Nielsen K.L."/>
        </authorList>
    </citation>
    <scope>NUCLEOTIDE SEQUENCE</scope>
    <source>
        <strain evidence="2">IBT 15544</strain>
    </source>
</reference>
<feature type="region of interest" description="Disordered" evidence="1">
    <location>
        <begin position="91"/>
        <end position="128"/>
    </location>
</feature>
<evidence type="ECO:0008006" key="4">
    <source>
        <dbReference type="Google" id="ProtNLM"/>
    </source>
</evidence>
<proteinExistence type="predicted"/>
<evidence type="ECO:0000313" key="3">
    <source>
        <dbReference type="Proteomes" id="UP001150904"/>
    </source>
</evidence>